<dbReference type="STRING" id="1423725.FC19_GL002154"/>
<evidence type="ECO:0000256" key="2">
    <source>
        <dbReference type="ARBA" id="ARBA00022475"/>
    </source>
</evidence>
<evidence type="ECO:0000256" key="3">
    <source>
        <dbReference type="ARBA" id="ARBA00023136"/>
    </source>
</evidence>
<comment type="subcellular location">
    <subcellularLocation>
        <location evidence="4">Cell membrane</location>
        <topology evidence="4">Peripheral membrane protein</topology>
    </subcellularLocation>
</comment>
<dbReference type="GO" id="GO:0016740">
    <property type="term" value="F:transferase activity"/>
    <property type="evidence" value="ECO:0007669"/>
    <property type="project" value="UniProtKB-KW"/>
</dbReference>
<gene>
    <name evidence="4" type="primary">gtfB</name>
    <name evidence="5" type="ORF">FC19_GL002154</name>
</gene>
<keyword evidence="5" id="KW-0808">Transferase</keyword>
<sequence>MLDLYKSLIAAGYTHPTVVLEDDGWLPVEIESPYSFFLNDRTTTEDTRKPLFFNQVCVPKFWEIKGDNNSAAVFDYDRKAAEIIYASPKDKRLVKEVKWLDKEQRVRSVDHYNKFGRRFAGTIYNIDGQVITKTYYSFKESEVIVENFVTNDIILNYKHQIFDFQSKEEFVQFYLELKGYVLDRIFYNSLSYPFFVSLNIKEAGEDILFWQEPLGNEIPGNMQIILNGQASRTHSIIFNKKSTFEHAKKLWCKPSANMFLLLGYVYEFERSSNYGSHALIITNSDNIEKIDYLIKNVPKMHFNIAAITEMSPKLGKLALFPNVTLFPNISHRTVEMLWQKCDYYLDINHEGELMNAVRKAFLNNLLILSFSNILHDKEYLAAENIYNPKDVRRMSEKINKSLKNDVLLQQLLQAQKSSANEATVLDYQNLLK</sequence>
<dbReference type="Proteomes" id="UP000051015">
    <property type="component" value="Unassembled WGS sequence"/>
</dbReference>
<dbReference type="AlphaFoldDB" id="A0A0R2D405"/>
<dbReference type="UniPathway" id="UPA00378"/>
<dbReference type="GO" id="GO:0017122">
    <property type="term" value="C:protein N-acetylglucosaminyltransferase complex"/>
    <property type="evidence" value="ECO:0007669"/>
    <property type="project" value="UniProtKB-UniRule"/>
</dbReference>
<accession>A0A0R2D405</accession>
<comment type="function">
    <text evidence="4">Required for polymorphic O-glycosylation of the serine-rich repeat protein in this bacteria. A stabilizing protein that is part of the accessory SecA2/SecY2 system specifically required to export serine-rich repeat cell wall proteins usually encoded upstream in the same operon. The GtfA-GtfB complex adds GlcNAc from UDP-GlcNAc to the substrate protein, attaching the first sugar residue. Stabilizes the glycosylation activity of GtfA. Has no N-acetylglucosaminyl transferase activity on its own.</text>
</comment>
<keyword evidence="3 4" id="KW-0472">Membrane</keyword>
<reference evidence="5 6" key="1">
    <citation type="journal article" date="2015" name="Genome Announc.">
        <title>Expanding the biotechnology potential of lactobacilli through comparative genomics of 213 strains and associated genera.</title>
        <authorList>
            <person name="Sun Z."/>
            <person name="Harris H.M."/>
            <person name="McCann A."/>
            <person name="Guo C."/>
            <person name="Argimon S."/>
            <person name="Zhang W."/>
            <person name="Yang X."/>
            <person name="Jeffery I.B."/>
            <person name="Cooney J.C."/>
            <person name="Kagawa T.F."/>
            <person name="Liu W."/>
            <person name="Song Y."/>
            <person name="Salvetti E."/>
            <person name="Wrobel A."/>
            <person name="Rasinkangas P."/>
            <person name="Parkhill J."/>
            <person name="Rea M.C."/>
            <person name="O'Sullivan O."/>
            <person name="Ritari J."/>
            <person name="Douillard F.P."/>
            <person name="Paul Ross R."/>
            <person name="Yang R."/>
            <person name="Briner A.E."/>
            <person name="Felis G.E."/>
            <person name="de Vos W.M."/>
            <person name="Barrangou R."/>
            <person name="Klaenhammer T.R."/>
            <person name="Caufield P.W."/>
            <person name="Cui Y."/>
            <person name="Zhang H."/>
            <person name="O'Toole P.W."/>
        </authorList>
    </citation>
    <scope>NUCLEOTIDE SEQUENCE [LARGE SCALE GENOMIC DNA]</scope>
    <source>
        <strain evidence="5 6">DSM 21051</strain>
    </source>
</reference>
<keyword evidence="2 4" id="KW-1003">Cell membrane</keyword>
<evidence type="ECO:0000256" key="4">
    <source>
        <dbReference type="HAMAP-Rule" id="MF_01473"/>
    </source>
</evidence>
<dbReference type="InterPro" id="IPR014268">
    <property type="entry name" value="GtfB"/>
</dbReference>
<organism evidence="5 6">
    <name type="scientific">Liquorilactobacillus aquaticus DSM 21051</name>
    <dbReference type="NCBI Taxonomy" id="1423725"/>
    <lineage>
        <taxon>Bacteria</taxon>
        <taxon>Bacillati</taxon>
        <taxon>Bacillota</taxon>
        <taxon>Bacilli</taxon>
        <taxon>Lactobacillales</taxon>
        <taxon>Lactobacillaceae</taxon>
        <taxon>Liquorilactobacillus</taxon>
    </lineage>
</organism>
<evidence type="ECO:0000256" key="1">
    <source>
        <dbReference type="ARBA" id="ARBA00004922"/>
    </source>
</evidence>
<dbReference type="PATRIC" id="fig|1423725.3.peg.2216"/>
<protein>
    <recommendedName>
        <fullName evidence="4">UDP-N-acetylglucosamine--peptide N-acetylglucosaminyltransferase stabilizing protein GtfB</fullName>
    </recommendedName>
    <alternativeName>
        <fullName evidence="4">Glycosyltransferase stabilizing protein GtfB</fullName>
    </alternativeName>
</protein>
<dbReference type="EMBL" id="AYZD01000033">
    <property type="protein sequence ID" value="KRM95062.1"/>
    <property type="molecule type" value="Genomic_DNA"/>
</dbReference>
<dbReference type="HAMAP" id="MF_01473">
    <property type="entry name" value="GtfB"/>
    <property type="match status" value="1"/>
</dbReference>
<evidence type="ECO:0000313" key="6">
    <source>
        <dbReference type="Proteomes" id="UP000051015"/>
    </source>
</evidence>
<dbReference type="NCBIfam" id="TIGR02919">
    <property type="entry name" value="accessory Sec system glycosylation chaperone GtfB"/>
    <property type="match status" value="1"/>
</dbReference>
<keyword evidence="6" id="KW-1185">Reference proteome</keyword>
<proteinExistence type="inferred from homology"/>
<name>A0A0R2D405_9LACO</name>
<dbReference type="GO" id="GO:0031647">
    <property type="term" value="P:regulation of protein stability"/>
    <property type="evidence" value="ECO:0007669"/>
    <property type="project" value="UniProtKB-UniRule"/>
</dbReference>
<evidence type="ECO:0000313" key="5">
    <source>
        <dbReference type="EMBL" id="KRM95062.1"/>
    </source>
</evidence>
<comment type="similarity">
    <text evidence="4">Belongs to the GtfB family.</text>
</comment>
<comment type="caution">
    <text evidence="5">The sequence shown here is derived from an EMBL/GenBank/DDBJ whole genome shotgun (WGS) entry which is preliminary data.</text>
</comment>
<comment type="subunit">
    <text evidence="4">Forms a heterotetramer with 2 subunits each of GtfA and GtfB. Part of the accessory SecA2/SecY2 protein translocation apparatus.</text>
</comment>
<dbReference type="GO" id="GO:0005886">
    <property type="term" value="C:plasma membrane"/>
    <property type="evidence" value="ECO:0007669"/>
    <property type="project" value="UniProtKB-SubCell"/>
</dbReference>
<comment type="pathway">
    <text evidence="1 4">Protein modification; protein glycosylation.</text>
</comment>